<dbReference type="PROSITE" id="PS50294">
    <property type="entry name" value="WD_REPEATS_REGION"/>
    <property type="match status" value="4"/>
</dbReference>
<dbReference type="Proteomes" id="UP000179807">
    <property type="component" value="Unassembled WGS sequence"/>
</dbReference>
<dbReference type="InterPro" id="IPR015943">
    <property type="entry name" value="WD40/YVTN_repeat-like_dom_sf"/>
</dbReference>
<dbReference type="Pfam" id="PF08513">
    <property type="entry name" value="LisH"/>
    <property type="match status" value="1"/>
</dbReference>
<dbReference type="PROSITE" id="PS50896">
    <property type="entry name" value="LISH"/>
    <property type="match status" value="1"/>
</dbReference>
<feature type="repeat" description="WD" evidence="5">
    <location>
        <begin position="419"/>
        <end position="460"/>
    </location>
</feature>
<evidence type="ECO:0000256" key="2">
    <source>
        <dbReference type="ARBA" id="ARBA00022574"/>
    </source>
</evidence>
<dbReference type="Gene3D" id="1.20.960.30">
    <property type="match status" value="1"/>
</dbReference>
<keyword evidence="3" id="KW-0677">Repeat</keyword>
<dbReference type="PANTHER" id="PTHR22846:SF2">
    <property type="entry name" value="F-BOX-LIKE_WD REPEAT-CONTAINING PROTEIN EBI"/>
    <property type="match status" value="1"/>
</dbReference>
<dbReference type="SUPFAM" id="SSF50978">
    <property type="entry name" value="WD40 repeat-like"/>
    <property type="match status" value="1"/>
</dbReference>
<dbReference type="AlphaFoldDB" id="A0A1J4KWZ7"/>
<evidence type="ECO:0000313" key="7">
    <source>
        <dbReference type="Proteomes" id="UP000179807"/>
    </source>
</evidence>
<dbReference type="InterPro" id="IPR045183">
    <property type="entry name" value="Ebi-like"/>
</dbReference>
<protein>
    <submittedName>
        <fullName evidence="6">WD repeat protein</fullName>
    </submittedName>
</protein>
<dbReference type="OrthoDB" id="1367865at2759"/>
<dbReference type="SMART" id="SM00667">
    <property type="entry name" value="LisH"/>
    <property type="match status" value="1"/>
</dbReference>
<dbReference type="GO" id="GO:0006357">
    <property type="term" value="P:regulation of transcription by RNA polymerase II"/>
    <property type="evidence" value="ECO:0007669"/>
    <property type="project" value="TreeGrafter"/>
</dbReference>
<organism evidence="6 7">
    <name type="scientific">Tritrichomonas foetus</name>
    <dbReference type="NCBI Taxonomy" id="1144522"/>
    <lineage>
        <taxon>Eukaryota</taxon>
        <taxon>Metamonada</taxon>
        <taxon>Parabasalia</taxon>
        <taxon>Tritrichomonadida</taxon>
        <taxon>Tritrichomonadidae</taxon>
        <taxon>Tritrichomonas</taxon>
    </lineage>
</organism>
<dbReference type="VEuPathDB" id="TrichDB:TRFO_42306"/>
<dbReference type="InterPro" id="IPR020472">
    <property type="entry name" value="WD40_PAC1"/>
</dbReference>
<dbReference type="GO" id="GO:0000118">
    <property type="term" value="C:histone deacetylase complex"/>
    <property type="evidence" value="ECO:0007669"/>
    <property type="project" value="TreeGrafter"/>
</dbReference>
<feature type="repeat" description="WD" evidence="5">
    <location>
        <begin position="328"/>
        <end position="363"/>
    </location>
</feature>
<accession>A0A1J4KWZ7</accession>
<feature type="repeat" description="WD" evidence="5">
    <location>
        <begin position="376"/>
        <end position="418"/>
    </location>
</feature>
<proteinExistence type="predicted"/>
<evidence type="ECO:0000256" key="4">
    <source>
        <dbReference type="ARBA" id="ARBA00023242"/>
    </source>
</evidence>
<dbReference type="InterPro" id="IPR036322">
    <property type="entry name" value="WD40_repeat_dom_sf"/>
</dbReference>
<evidence type="ECO:0000256" key="1">
    <source>
        <dbReference type="ARBA" id="ARBA00004123"/>
    </source>
</evidence>
<dbReference type="GO" id="GO:0003714">
    <property type="term" value="F:transcription corepressor activity"/>
    <property type="evidence" value="ECO:0007669"/>
    <property type="project" value="InterPro"/>
</dbReference>
<dbReference type="CDD" id="cd00200">
    <property type="entry name" value="WD40"/>
    <property type="match status" value="1"/>
</dbReference>
<dbReference type="Pfam" id="PF00400">
    <property type="entry name" value="WD40"/>
    <property type="match status" value="8"/>
</dbReference>
<name>A0A1J4KWZ7_9EUKA</name>
<dbReference type="GeneID" id="94848952"/>
<comment type="caution">
    <text evidence="6">The sequence shown here is derived from an EMBL/GenBank/DDBJ whole genome shotgun (WGS) entry which is preliminary data.</text>
</comment>
<dbReference type="InterPro" id="IPR006594">
    <property type="entry name" value="LisH"/>
</dbReference>
<evidence type="ECO:0000256" key="3">
    <source>
        <dbReference type="ARBA" id="ARBA00022737"/>
    </source>
</evidence>
<evidence type="ECO:0000313" key="6">
    <source>
        <dbReference type="EMBL" id="OHT15759.1"/>
    </source>
</evidence>
<dbReference type="SMART" id="SM00320">
    <property type="entry name" value="WD40"/>
    <property type="match status" value="8"/>
</dbReference>
<keyword evidence="7" id="KW-1185">Reference proteome</keyword>
<feature type="repeat" description="WD" evidence="5">
    <location>
        <begin position="247"/>
        <end position="288"/>
    </location>
</feature>
<dbReference type="EMBL" id="MLAK01000188">
    <property type="protein sequence ID" value="OHT15759.1"/>
    <property type="molecule type" value="Genomic_DNA"/>
</dbReference>
<keyword evidence="4" id="KW-0539">Nucleus</keyword>
<dbReference type="PROSITE" id="PS00678">
    <property type="entry name" value="WD_REPEATS_1"/>
    <property type="match status" value="1"/>
</dbReference>
<reference evidence="6" key="1">
    <citation type="submission" date="2016-10" db="EMBL/GenBank/DDBJ databases">
        <authorList>
            <person name="Benchimol M."/>
            <person name="Almeida L.G."/>
            <person name="Vasconcelos A.T."/>
            <person name="Perreira-Neves A."/>
            <person name="Rosa I.A."/>
            <person name="Tasca T."/>
            <person name="Bogo M.R."/>
            <person name="de Souza W."/>
        </authorList>
    </citation>
    <scope>NUCLEOTIDE SEQUENCE [LARGE SCALE GENOMIC DNA]</scope>
    <source>
        <strain evidence="6">K</strain>
    </source>
</reference>
<keyword evidence="2 5" id="KW-0853">WD repeat</keyword>
<dbReference type="InterPro" id="IPR001680">
    <property type="entry name" value="WD40_rpt"/>
</dbReference>
<dbReference type="PANTHER" id="PTHR22846">
    <property type="entry name" value="WD40 REPEAT PROTEIN"/>
    <property type="match status" value="1"/>
</dbReference>
<sequence>MAISLDEINNLVWQYLSESGFQHTAFLFKSESMVDTSDSLSSQIPSGLLISILQKSLLCMNMEKRLNQARKNSDDVLHDRIIELERMFPEQEHPQIEPESLQTDEAIDIKISSSIASILTSHKQSVFTCCFSKDGSKFCTAGEDSTSIVYTIKDGKPTISVRFDENGVYNENRPQTGHAISTIDIDCTGNYLATGSFDSIIRLYTTPNIQSNEQSSIPQNNVPNNAFIINCNGINRSSTKGGMVGKLKGHQNNIFSLKFSPNGKMLVSCSSDNSAILWAIPTGMLLHKFGHSSDTILDVAWRDDTTFAIASADSTISVCSINGSYRVLKGHTSQVTAVTWNRNSVFGTVLASSSEDSTIRIWKEDNQLNYKDCIVLKGHENGVSCIKWLPNSSNWLVSASLDGSLKLWDIQTASCINTISHHADEVITLEVSPNGKYIASGGTDQTIDILNAQNLELLATFIGSSAVFDIKWDPQSRHIAACFDDSTVAIIPIYVYLK</sequence>
<feature type="repeat" description="WD" evidence="5">
    <location>
        <begin position="119"/>
        <end position="160"/>
    </location>
</feature>
<dbReference type="PROSITE" id="PS50082">
    <property type="entry name" value="WD_REPEATS_2"/>
    <property type="match status" value="5"/>
</dbReference>
<dbReference type="InterPro" id="IPR019775">
    <property type="entry name" value="WD40_repeat_CS"/>
</dbReference>
<dbReference type="PRINTS" id="PR00320">
    <property type="entry name" value="GPROTEINBRPT"/>
</dbReference>
<comment type="subcellular location">
    <subcellularLocation>
        <location evidence="1">Nucleus</location>
    </subcellularLocation>
</comment>
<evidence type="ECO:0000256" key="5">
    <source>
        <dbReference type="PROSITE-ProRule" id="PRU00221"/>
    </source>
</evidence>
<dbReference type="RefSeq" id="XP_068368895.1">
    <property type="nucleotide sequence ID" value="XM_068514248.1"/>
</dbReference>
<gene>
    <name evidence="6" type="ORF">TRFO_42306</name>
</gene>
<dbReference type="Gene3D" id="2.130.10.10">
    <property type="entry name" value="YVTN repeat-like/Quinoprotein amine dehydrogenase"/>
    <property type="match status" value="1"/>
</dbReference>